<protein>
    <submittedName>
        <fullName evidence="2">Uncharacterized protein</fullName>
    </submittedName>
</protein>
<evidence type="ECO:0000313" key="2">
    <source>
        <dbReference type="EMBL" id="MDR6969185.1"/>
    </source>
</evidence>
<dbReference type="EMBL" id="JAVDVI010000016">
    <property type="protein sequence ID" value="MDR6969185.1"/>
    <property type="molecule type" value="Genomic_DNA"/>
</dbReference>
<name>A0ABU1TTJ0_9FLAO</name>
<evidence type="ECO:0000256" key="1">
    <source>
        <dbReference type="SAM" id="Phobius"/>
    </source>
</evidence>
<gene>
    <name evidence="2" type="ORF">J2X31_003212</name>
</gene>
<dbReference type="Proteomes" id="UP001255185">
    <property type="component" value="Unassembled WGS sequence"/>
</dbReference>
<comment type="caution">
    <text evidence="2">The sequence shown here is derived from an EMBL/GenBank/DDBJ whole genome shotgun (WGS) entry which is preliminary data.</text>
</comment>
<keyword evidence="1" id="KW-0812">Transmembrane</keyword>
<keyword evidence="1" id="KW-0472">Membrane</keyword>
<keyword evidence="1" id="KW-1133">Transmembrane helix</keyword>
<organism evidence="2 3">
    <name type="scientific">Flavobacterium arsenatis</name>
    <dbReference type="NCBI Taxonomy" id="1484332"/>
    <lineage>
        <taxon>Bacteria</taxon>
        <taxon>Pseudomonadati</taxon>
        <taxon>Bacteroidota</taxon>
        <taxon>Flavobacteriia</taxon>
        <taxon>Flavobacteriales</taxon>
        <taxon>Flavobacteriaceae</taxon>
        <taxon>Flavobacterium</taxon>
    </lineage>
</organism>
<evidence type="ECO:0000313" key="3">
    <source>
        <dbReference type="Proteomes" id="UP001255185"/>
    </source>
</evidence>
<reference evidence="2 3" key="1">
    <citation type="submission" date="2023-07" db="EMBL/GenBank/DDBJ databases">
        <title>Sorghum-associated microbial communities from plants grown in Nebraska, USA.</title>
        <authorList>
            <person name="Schachtman D."/>
        </authorList>
    </citation>
    <scope>NUCLEOTIDE SEQUENCE [LARGE SCALE GENOMIC DNA]</scope>
    <source>
        <strain evidence="2 3">3773</strain>
    </source>
</reference>
<feature type="transmembrane region" description="Helical" evidence="1">
    <location>
        <begin position="15"/>
        <end position="34"/>
    </location>
</feature>
<sequence>MRKKATKFIYCGNKIGVVLVYSDFIPIFVICFKLKERWYQKE</sequence>
<accession>A0ABU1TTJ0</accession>
<proteinExistence type="predicted"/>
<keyword evidence="3" id="KW-1185">Reference proteome</keyword>